<feature type="region of interest" description="Disordered" evidence="2">
    <location>
        <begin position="1"/>
        <end position="44"/>
    </location>
</feature>
<dbReference type="InterPro" id="IPR003696">
    <property type="entry name" value="Carbtransf_dom"/>
</dbReference>
<evidence type="ECO:0000256" key="2">
    <source>
        <dbReference type="SAM" id="MobiDB-lite"/>
    </source>
</evidence>
<dbReference type="Gene3D" id="3.90.870.20">
    <property type="entry name" value="Carbamoyltransferase, C-terminal domain"/>
    <property type="match status" value="1"/>
</dbReference>
<feature type="domain" description="Carbamoyltransferase" evidence="3">
    <location>
        <begin position="83"/>
        <end position="412"/>
    </location>
</feature>
<organism evidence="5 6">
    <name type="scientific">Moorena producens (strain JHB)</name>
    <dbReference type="NCBI Taxonomy" id="1454205"/>
    <lineage>
        <taxon>Bacteria</taxon>
        <taxon>Bacillati</taxon>
        <taxon>Cyanobacteriota</taxon>
        <taxon>Cyanophyceae</taxon>
        <taxon>Coleofasciculales</taxon>
        <taxon>Coleofasciculaceae</taxon>
        <taxon>Moorena</taxon>
    </lineage>
</organism>
<protein>
    <recommendedName>
        <fullName evidence="7">Carbamoyltransferase</fullName>
    </recommendedName>
</protein>
<dbReference type="InterPro" id="IPR031730">
    <property type="entry name" value="Carbam_trans_C"/>
</dbReference>
<evidence type="ECO:0000313" key="5">
    <source>
        <dbReference type="EMBL" id="AOY84610.2"/>
    </source>
</evidence>
<comment type="similarity">
    <text evidence="1">Belongs to the NodU/CmcH family.</text>
</comment>
<feature type="domain" description="Carbamoyltransferase C-terminal" evidence="4">
    <location>
        <begin position="461"/>
        <end position="646"/>
    </location>
</feature>
<dbReference type="AlphaFoldDB" id="A0A1D9GB52"/>
<dbReference type="Gene3D" id="3.30.420.40">
    <property type="match status" value="2"/>
</dbReference>
<accession>A0A1D9GB52</accession>
<evidence type="ECO:0000256" key="1">
    <source>
        <dbReference type="ARBA" id="ARBA00006129"/>
    </source>
</evidence>
<proteinExistence type="inferred from homology"/>
<evidence type="ECO:0008006" key="7">
    <source>
        <dbReference type="Google" id="ProtNLM"/>
    </source>
</evidence>
<dbReference type="SUPFAM" id="SSF53067">
    <property type="entry name" value="Actin-like ATPase domain"/>
    <property type="match status" value="1"/>
</dbReference>
<dbReference type="GO" id="GO:0003824">
    <property type="term" value="F:catalytic activity"/>
    <property type="evidence" value="ECO:0007669"/>
    <property type="project" value="InterPro"/>
</dbReference>
<evidence type="ECO:0000259" key="3">
    <source>
        <dbReference type="Pfam" id="PF02543"/>
    </source>
</evidence>
<reference evidence="6" key="1">
    <citation type="submission" date="2016-10" db="EMBL/GenBank/DDBJ databases">
        <title>Comparative genomics uncovers the prolific and rare metabolic potential of the cyanobacterial genus Moorea.</title>
        <authorList>
            <person name="Leao T."/>
            <person name="Castelao G."/>
            <person name="Korobeynikov A."/>
            <person name="Monroe E.A."/>
            <person name="Podell S."/>
            <person name="Glukhov E."/>
            <person name="Allen E."/>
            <person name="Gerwick W.H."/>
            <person name="Gerwick L."/>
        </authorList>
    </citation>
    <scope>NUCLEOTIDE SEQUENCE [LARGE SCALE GENOMIC DNA]</scope>
    <source>
        <strain evidence="6">JHB</strain>
    </source>
</reference>
<evidence type="ECO:0000313" key="6">
    <source>
        <dbReference type="Proteomes" id="UP000176944"/>
    </source>
</evidence>
<dbReference type="CDD" id="cd24098">
    <property type="entry name" value="ASKHA_NBD_TobZ_N"/>
    <property type="match status" value="1"/>
</dbReference>
<dbReference type="EMBL" id="CP017708">
    <property type="protein sequence ID" value="AOY84610.2"/>
    <property type="molecule type" value="Genomic_DNA"/>
</dbReference>
<dbReference type="InterPro" id="IPR038152">
    <property type="entry name" value="Carbam_trans_C_sf"/>
</dbReference>
<dbReference type="PANTHER" id="PTHR34847:SF1">
    <property type="entry name" value="NODULATION PROTEIN U"/>
    <property type="match status" value="1"/>
</dbReference>
<evidence type="ECO:0000259" key="4">
    <source>
        <dbReference type="Pfam" id="PF16861"/>
    </source>
</evidence>
<feature type="compositionally biased region" description="Basic and acidic residues" evidence="2">
    <location>
        <begin position="1"/>
        <end position="11"/>
    </location>
</feature>
<dbReference type="InterPro" id="IPR051338">
    <property type="entry name" value="NodU/CmcH_Carbamoyltrnsfr"/>
</dbReference>
<dbReference type="PANTHER" id="PTHR34847">
    <property type="entry name" value="NODULATION PROTEIN U"/>
    <property type="match status" value="1"/>
</dbReference>
<name>A0A1D9GB52_MOOP1</name>
<dbReference type="InterPro" id="IPR043129">
    <property type="entry name" value="ATPase_NBD"/>
</dbReference>
<dbReference type="Pfam" id="PF02543">
    <property type="entry name" value="Carbam_trans_N"/>
    <property type="match status" value="1"/>
</dbReference>
<dbReference type="Proteomes" id="UP000176944">
    <property type="component" value="Chromosome"/>
</dbReference>
<sequence length="669" mass="75304">MKPSQKLDSENQKATIMTQAGVLQEDGIDPMSRKPPKSRNQSDYPQIVRWTNIRTEFRMRRQANPVFYPYINTGKGEVKNVVLGIGGGMAHDGNAALIVDGKLIAASQEERFTGYKHDGCFPFSAIKDCLEIAELKPWDVDVCVFAEKPVQTFLAQQTQRPSSWLSRLVGYLTPKSWQSLYTVAAHRLLPNAKFFYAWHHLCHTAAAFYTSPFESATFLCVDGRGEDVSASLGRISHNTLEVYYEQPYENGLGKLYSLLTRYLGFNFGSEYKVMGLAPYGKPLYVDHLRSLLTEGAHGGIRFTDKLRFGDESLETAQNLVANATGIPPRVGGEPLSSEHVDIAASLQVVFEEEVIKMAKFARESVDEENLLFCGGCAQNCVVAGKLRDSSLFQNVFNSPVGGDMGNGLGAALLYERQRLGKGQKVQIETHGFYLGSEPGVIPKEAQSYRLEFEGSLHEFAARLLSEGKILGWVRGRMELGARALGARSILADPRQPDMQSVLNLKIKFRESFRPFAPAVLAEEASKWFDVYQPSDYMQYTAYLKPEHRYPQPETFVSMRDRLNYVKSVVPSIVHVDYSARLQTVDAKVHPDFHKLISAFFKITGIPLIINTSFNVSGQPIVRTAQEAWECFIHTDLDFLVINDSIFRNPFNKSQEEKIQWRKKFDNHSR</sequence>
<dbReference type="Pfam" id="PF16861">
    <property type="entry name" value="Carbam_trans_C"/>
    <property type="match status" value="1"/>
</dbReference>
<gene>
    <name evidence="5" type="ORF">BJP36_10515</name>
</gene>